<keyword evidence="1" id="KW-0472">Membrane</keyword>
<keyword evidence="1" id="KW-1133">Transmembrane helix</keyword>
<dbReference type="eggNOG" id="COG5349">
    <property type="taxonomic scope" value="Bacteria"/>
</dbReference>
<dbReference type="Pfam" id="PF06170">
    <property type="entry name" value="DUF983"/>
    <property type="match status" value="1"/>
</dbReference>
<dbReference type="OrthoDB" id="9799456at2"/>
<dbReference type="KEGG" id="oar:OA238_c39540"/>
<dbReference type="RefSeq" id="WP_015496873.1">
    <property type="nucleotide sequence ID" value="NC_020908.1"/>
</dbReference>
<evidence type="ECO:0000256" key="1">
    <source>
        <dbReference type="SAM" id="Phobius"/>
    </source>
</evidence>
<evidence type="ECO:0008006" key="4">
    <source>
        <dbReference type="Google" id="ProtNLM"/>
    </source>
</evidence>
<dbReference type="AlphaFoldDB" id="M9RNX6"/>
<reference evidence="2 3" key="1">
    <citation type="journal article" date="2013" name="PLoS ONE">
        <title>Poles Apart: Arctic and Antarctic Octadecabacter strains Share High Genome Plasticity and a New Type of Xanthorhodopsin.</title>
        <authorList>
            <person name="Vollmers J."/>
            <person name="Voget S."/>
            <person name="Dietrich S."/>
            <person name="Gollnow K."/>
            <person name="Smits M."/>
            <person name="Meyer K."/>
            <person name="Brinkhoff T."/>
            <person name="Simon M."/>
            <person name="Daniel R."/>
        </authorList>
    </citation>
    <scope>NUCLEOTIDE SEQUENCE [LARGE SCALE GENOMIC DNA]</scope>
    <source>
        <strain evidence="2 3">238</strain>
    </source>
</reference>
<name>M9RNX6_9RHOB</name>
<keyword evidence="1" id="KW-0812">Transmembrane</keyword>
<sequence>MSDEIERNKKQAVIRGFMLKCPSCGVGKTLHKYLKVKDNCDHCGIDLHHASVDDGPAYFTLMVVVGLILPFLPIIYANYDPNPLLVAFALMGAATVLALWLLPRTKELLSNLVFEYCWSCGDLVGVCGFDSVFERDACDDFCEVVKAA</sequence>
<accession>M9RNX6</accession>
<dbReference type="HOGENOM" id="CLU_133751_0_0_5"/>
<feature type="transmembrane region" description="Helical" evidence="1">
    <location>
        <begin position="83"/>
        <end position="102"/>
    </location>
</feature>
<dbReference type="STRING" id="391616.OA238_c39540"/>
<dbReference type="Proteomes" id="UP000004688">
    <property type="component" value="Chromosome"/>
</dbReference>
<protein>
    <recommendedName>
        <fullName evidence="4">DUF983 domain-containing protein</fullName>
    </recommendedName>
</protein>
<gene>
    <name evidence="2" type="ORF">OA238_c39540</name>
</gene>
<evidence type="ECO:0000313" key="3">
    <source>
        <dbReference type="Proteomes" id="UP000004688"/>
    </source>
</evidence>
<evidence type="ECO:0000313" key="2">
    <source>
        <dbReference type="EMBL" id="AGI73892.1"/>
    </source>
</evidence>
<proteinExistence type="predicted"/>
<organism evidence="2 3">
    <name type="scientific">Octadecabacter arcticus 238</name>
    <dbReference type="NCBI Taxonomy" id="391616"/>
    <lineage>
        <taxon>Bacteria</taxon>
        <taxon>Pseudomonadati</taxon>
        <taxon>Pseudomonadota</taxon>
        <taxon>Alphaproteobacteria</taxon>
        <taxon>Rhodobacterales</taxon>
        <taxon>Roseobacteraceae</taxon>
        <taxon>Octadecabacter</taxon>
    </lineage>
</organism>
<dbReference type="EMBL" id="CP003742">
    <property type="protein sequence ID" value="AGI73892.1"/>
    <property type="molecule type" value="Genomic_DNA"/>
</dbReference>
<keyword evidence="3" id="KW-1185">Reference proteome</keyword>
<feature type="transmembrane region" description="Helical" evidence="1">
    <location>
        <begin position="57"/>
        <end position="77"/>
    </location>
</feature>
<dbReference type="InterPro" id="IPR009325">
    <property type="entry name" value="DUF983"/>
</dbReference>